<gene>
    <name evidence="1" type="ORF">Xbud_03015</name>
</gene>
<name>A0A2D0IU99_XENBU</name>
<evidence type="ECO:0000313" key="2">
    <source>
        <dbReference type="Proteomes" id="UP000225833"/>
    </source>
</evidence>
<dbReference type="Proteomes" id="UP000225833">
    <property type="component" value="Unassembled WGS sequence"/>
</dbReference>
<dbReference type="AlphaFoldDB" id="A0A2D0IU99"/>
<reference evidence="1 2" key="1">
    <citation type="journal article" date="2017" name="Nat. Microbiol.">
        <title>Natural product diversity associated with the nematode symbionts Photorhabdus and Xenorhabdus.</title>
        <authorList>
            <person name="Tobias N.J."/>
            <person name="Wolff H."/>
            <person name="Djahanschiri B."/>
            <person name="Grundmann F."/>
            <person name="Kronenwerth M."/>
            <person name="Shi Y.M."/>
            <person name="Simonyi S."/>
            <person name="Grun P."/>
            <person name="Shapiro-Ilan D."/>
            <person name="Pidot S.J."/>
            <person name="Stinear T.P."/>
            <person name="Ebersberger I."/>
            <person name="Bode H.B."/>
        </authorList>
    </citation>
    <scope>NUCLEOTIDE SEQUENCE [LARGE SCALE GENOMIC DNA]</scope>
    <source>
        <strain evidence="1 2">DSM 16342</strain>
    </source>
</reference>
<comment type="caution">
    <text evidence="1">The sequence shown here is derived from an EMBL/GenBank/DDBJ whole genome shotgun (WGS) entry which is preliminary data.</text>
</comment>
<proteinExistence type="predicted"/>
<dbReference type="EMBL" id="NIBS01000019">
    <property type="protein sequence ID" value="PHM25441.1"/>
    <property type="molecule type" value="Genomic_DNA"/>
</dbReference>
<evidence type="ECO:0000313" key="1">
    <source>
        <dbReference type="EMBL" id="PHM25441.1"/>
    </source>
</evidence>
<protein>
    <submittedName>
        <fullName evidence="1">Uncharacterized protein</fullName>
    </submittedName>
</protein>
<accession>A0A2D0IU99</accession>
<organism evidence="1 2">
    <name type="scientific">Xenorhabdus budapestensis</name>
    <dbReference type="NCBI Taxonomy" id="290110"/>
    <lineage>
        <taxon>Bacteria</taxon>
        <taxon>Pseudomonadati</taxon>
        <taxon>Pseudomonadota</taxon>
        <taxon>Gammaproteobacteria</taxon>
        <taxon>Enterobacterales</taxon>
        <taxon>Morganellaceae</taxon>
        <taxon>Xenorhabdus</taxon>
    </lineage>
</organism>
<sequence length="32" mass="3384">MSKGLKGKVALVTFLASDSAVYITGQSIITRK</sequence>